<dbReference type="SUPFAM" id="SSF48008">
    <property type="entry name" value="GntR ligand-binding domain-like"/>
    <property type="match status" value="1"/>
</dbReference>
<dbReference type="AlphaFoldDB" id="A0A0M6XSL0"/>
<dbReference type="Gene3D" id="1.20.120.530">
    <property type="entry name" value="GntR ligand-binding domain-like"/>
    <property type="match status" value="1"/>
</dbReference>
<evidence type="ECO:0000259" key="4">
    <source>
        <dbReference type="PROSITE" id="PS50949"/>
    </source>
</evidence>
<dbReference type="RefSeq" id="WP_055682611.1">
    <property type="nucleotide sequence ID" value="NZ_CXPG01000019.1"/>
</dbReference>
<evidence type="ECO:0000313" key="6">
    <source>
        <dbReference type="Proteomes" id="UP000048908"/>
    </source>
</evidence>
<keyword evidence="6" id="KW-1185">Reference proteome</keyword>
<sequence length="234" mass="25734">MASGIDSATGELETGRNVGPQLFRRLRERILNGELAPGTRLSEAEIAVAYGTSRQPVREAFIKLAEAALIEVRPQRGSYVSRIDIDAVMAAQFVREAVETSIVRRIAATATPDDLADLDAMLAAQDEVAGLPDPQPFMALDEAFHRRLAEIAGQARGWDYLQPLKTQMDRVRNLSARTFPRPALVGQHRDIVRAIGRSDADAAEAHMRDHLRRILEDLPAVAEALPDHFGRAGR</sequence>
<organism evidence="5 6">
    <name type="scientific">Jannaschia rubra</name>
    <dbReference type="NCBI Taxonomy" id="282197"/>
    <lineage>
        <taxon>Bacteria</taxon>
        <taxon>Pseudomonadati</taxon>
        <taxon>Pseudomonadota</taxon>
        <taxon>Alphaproteobacteria</taxon>
        <taxon>Rhodobacterales</taxon>
        <taxon>Roseobacteraceae</taxon>
        <taxon>Jannaschia</taxon>
    </lineage>
</organism>
<keyword evidence="2" id="KW-0238">DNA-binding</keyword>
<dbReference type="GO" id="GO:0003677">
    <property type="term" value="F:DNA binding"/>
    <property type="evidence" value="ECO:0007669"/>
    <property type="project" value="UniProtKB-KW"/>
</dbReference>
<evidence type="ECO:0000256" key="1">
    <source>
        <dbReference type="ARBA" id="ARBA00023015"/>
    </source>
</evidence>
<dbReference type="InterPro" id="IPR036390">
    <property type="entry name" value="WH_DNA-bd_sf"/>
</dbReference>
<dbReference type="SMART" id="SM00895">
    <property type="entry name" value="FCD"/>
    <property type="match status" value="1"/>
</dbReference>
<evidence type="ECO:0000313" key="5">
    <source>
        <dbReference type="EMBL" id="CTQ33165.1"/>
    </source>
</evidence>
<name>A0A0M6XSL0_9RHOB</name>
<dbReference type="PROSITE" id="PS50949">
    <property type="entry name" value="HTH_GNTR"/>
    <property type="match status" value="1"/>
</dbReference>
<dbReference type="OrthoDB" id="8638122at2"/>
<dbReference type="InterPro" id="IPR036388">
    <property type="entry name" value="WH-like_DNA-bd_sf"/>
</dbReference>
<dbReference type="PANTHER" id="PTHR43537">
    <property type="entry name" value="TRANSCRIPTIONAL REGULATOR, GNTR FAMILY"/>
    <property type="match status" value="1"/>
</dbReference>
<dbReference type="Proteomes" id="UP000048908">
    <property type="component" value="Unassembled WGS sequence"/>
</dbReference>
<dbReference type="Pfam" id="PF07729">
    <property type="entry name" value="FCD"/>
    <property type="match status" value="1"/>
</dbReference>
<dbReference type="STRING" id="282197.SAMN04488517_11627"/>
<gene>
    <name evidence="5" type="primary">ydfH_1</name>
    <name evidence="5" type="ORF">JAN5088_01945</name>
</gene>
<keyword evidence="3" id="KW-0804">Transcription</keyword>
<keyword evidence="1" id="KW-0805">Transcription regulation</keyword>
<dbReference type="Gene3D" id="1.10.10.10">
    <property type="entry name" value="Winged helix-like DNA-binding domain superfamily/Winged helix DNA-binding domain"/>
    <property type="match status" value="1"/>
</dbReference>
<dbReference type="GO" id="GO:0003700">
    <property type="term" value="F:DNA-binding transcription factor activity"/>
    <property type="evidence" value="ECO:0007669"/>
    <property type="project" value="InterPro"/>
</dbReference>
<dbReference type="InterPro" id="IPR008920">
    <property type="entry name" value="TF_FadR/GntR_C"/>
</dbReference>
<evidence type="ECO:0000256" key="2">
    <source>
        <dbReference type="ARBA" id="ARBA00023125"/>
    </source>
</evidence>
<reference evidence="5 6" key="1">
    <citation type="submission" date="2015-07" db="EMBL/GenBank/DDBJ databases">
        <authorList>
            <person name="Noorani M."/>
        </authorList>
    </citation>
    <scope>NUCLEOTIDE SEQUENCE [LARGE SCALE GENOMIC DNA]</scope>
    <source>
        <strain evidence="5 6">CECT 5088</strain>
    </source>
</reference>
<accession>A0A0M6XSL0</accession>
<dbReference type="InterPro" id="IPR000524">
    <property type="entry name" value="Tscrpt_reg_HTH_GntR"/>
</dbReference>
<dbReference type="Pfam" id="PF00392">
    <property type="entry name" value="GntR"/>
    <property type="match status" value="1"/>
</dbReference>
<dbReference type="CDD" id="cd07377">
    <property type="entry name" value="WHTH_GntR"/>
    <property type="match status" value="1"/>
</dbReference>
<dbReference type="PANTHER" id="PTHR43537:SF6">
    <property type="entry name" value="HTH-TYPE TRANSCRIPTIONAL REPRESSOR RSPR"/>
    <property type="match status" value="1"/>
</dbReference>
<protein>
    <submittedName>
        <fullName evidence="5">Putative HTH-type transcriptional regulator YdfH</fullName>
    </submittedName>
</protein>
<dbReference type="SUPFAM" id="SSF46785">
    <property type="entry name" value="Winged helix' DNA-binding domain"/>
    <property type="match status" value="1"/>
</dbReference>
<dbReference type="InterPro" id="IPR011711">
    <property type="entry name" value="GntR_C"/>
</dbReference>
<proteinExistence type="predicted"/>
<feature type="domain" description="HTH gntR-type" evidence="4">
    <location>
        <begin position="16"/>
        <end position="83"/>
    </location>
</feature>
<dbReference type="SMART" id="SM00345">
    <property type="entry name" value="HTH_GNTR"/>
    <property type="match status" value="1"/>
</dbReference>
<dbReference type="EMBL" id="CXPG01000019">
    <property type="protein sequence ID" value="CTQ33165.1"/>
    <property type="molecule type" value="Genomic_DNA"/>
</dbReference>
<evidence type="ECO:0000256" key="3">
    <source>
        <dbReference type="ARBA" id="ARBA00023163"/>
    </source>
</evidence>